<evidence type="ECO:0000256" key="3">
    <source>
        <dbReference type="SAM" id="MobiDB-lite"/>
    </source>
</evidence>
<dbReference type="OrthoDB" id="5825667at2759"/>
<dbReference type="Proteomes" id="UP000008281">
    <property type="component" value="Unassembled WGS sequence"/>
</dbReference>
<keyword evidence="4" id="KW-1133">Transmembrane helix</keyword>
<dbReference type="PROSITE" id="PS00616">
    <property type="entry name" value="HIS_ACID_PHOSPHAT_1"/>
    <property type="match status" value="1"/>
</dbReference>
<dbReference type="AlphaFoldDB" id="E3LGJ8"/>
<sequence length="504" mass="56549">MSSIKTDITTTQKVDTDVETESQVNSMAGKDDGWFSMKKVIIIGVASIVSIATIALILYLTLPSSSEEYQKPTAQALIGVTKTTVAPSTSSTEGSQQTVAPVALVTSSNGSPTGSTENSQGVTESTVAPITRSTEDSQTKKLIFVQVLFRHGARAPGRLPKKYQKYFPRGGGELTDRGFNHSHLVGLFLKKRYVDSGFLNKSLVNHEMRWFSRQMSRVLSTASTIGSAMFRTPEQKYKTVGVVSRKDNDFLLTGGISKCKAKKKIIKKRCPGLLNKHSNSEIEALKCLDRKPKIFETFNVTDSDMYINMYRNNVPLPDNVLQHYKEIAAGYLEVRDFNNGVGDSELIQIRFGLIINKLLNDLTKAWESHLSNTTKRKFNAYSTQDWLIGGVLDAFSVLKYLQSILPKEEPNYSVMIVVELWEINGKPFVKFLYKPEEITEENHQLLDLTTRIPGCQGLEDCPLEVFNKCCDSHRLDLYTYLQKCRPKENHSKDSAEKDATYLDF</sequence>
<reference evidence="5" key="1">
    <citation type="submission" date="2007-07" db="EMBL/GenBank/DDBJ databases">
        <title>PCAP assembly of the Caenorhabditis remanei genome.</title>
        <authorList>
            <consortium name="The Caenorhabditis remanei Sequencing Consortium"/>
            <person name="Wilson R.K."/>
        </authorList>
    </citation>
    <scope>NUCLEOTIDE SEQUENCE [LARGE SCALE GENOMIC DNA]</scope>
    <source>
        <strain evidence="5">PB4641</strain>
    </source>
</reference>
<dbReference type="Gene3D" id="3.40.50.1240">
    <property type="entry name" value="Phosphoglycerate mutase-like"/>
    <property type="match status" value="1"/>
</dbReference>
<dbReference type="InterPro" id="IPR033379">
    <property type="entry name" value="Acid_Pase_AS"/>
</dbReference>
<dbReference type="PANTHER" id="PTHR11567:SF196">
    <property type="entry name" value="ACID PHOSPHATASE FAMILY"/>
    <property type="match status" value="1"/>
</dbReference>
<dbReference type="GO" id="GO:0003993">
    <property type="term" value="F:acid phosphatase activity"/>
    <property type="evidence" value="ECO:0007669"/>
    <property type="project" value="UniProtKB-EC"/>
</dbReference>
<feature type="compositionally biased region" description="Polar residues" evidence="3">
    <location>
        <begin position="105"/>
        <end position="132"/>
    </location>
</feature>
<evidence type="ECO:0000313" key="6">
    <source>
        <dbReference type="Proteomes" id="UP000008281"/>
    </source>
</evidence>
<evidence type="ECO:0000256" key="1">
    <source>
        <dbReference type="ARBA" id="ARBA00000032"/>
    </source>
</evidence>
<dbReference type="InterPro" id="IPR050645">
    <property type="entry name" value="Histidine_acid_phosphatase"/>
</dbReference>
<dbReference type="InParanoid" id="E3LGJ8"/>
<evidence type="ECO:0000313" key="5">
    <source>
        <dbReference type="EMBL" id="EFO85884.1"/>
    </source>
</evidence>
<dbReference type="OMA" id="LIMAFME"/>
<dbReference type="PANTHER" id="PTHR11567">
    <property type="entry name" value="ACID PHOSPHATASE-RELATED"/>
    <property type="match status" value="1"/>
</dbReference>
<keyword evidence="4" id="KW-0472">Membrane</keyword>
<evidence type="ECO:0000256" key="2">
    <source>
        <dbReference type="ARBA" id="ARBA00005375"/>
    </source>
</evidence>
<feature type="region of interest" description="Disordered" evidence="3">
    <location>
        <begin position="105"/>
        <end position="134"/>
    </location>
</feature>
<dbReference type="SUPFAM" id="SSF53254">
    <property type="entry name" value="Phosphoglycerate mutase-like"/>
    <property type="match status" value="1"/>
</dbReference>
<proteinExistence type="inferred from homology"/>
<organism evidence="6">
    <name type="scientific">Caenorhabditis remanei</name>
    <name type="common">Caenorhabditis vulgaris</name>
    <dbReference type="NCBI Taxonomy" id="31234"/>
    <lineage>
        <taxon>Eukaryota</taxon>
        <taxon>Metazoa</taxon>
        <taxon>Ecdysozoa</taxon>
        <taxon>Nematoda</taxon>
        <taxon>Chromadorea</taxon>
        <taxon>Rhabditida</taxon>
        <taxon>Rhabditina</taxon>
        <taxon>Rhabditomorpha</taxon>
        <taxon>Rhabditoidea</taxon>
        <taxon>Rhabditidae</taxon>
        <taxon>Peloderinae</taxon>
        <taxon>Caenorhabditis</taxon>
    </lineage>
</organism>
<dbReference type="HOGENOM" id="CLU_041834_0_0_1"/>
<dbReference type="InterPro" id="IPR000560">
    <property type="entry name" value="His_Pase_clade-2"/>
</dbReference>
<gene>
    <name evidence="5" type="ORF">CRE_01575</name>
</gene>
<comment type="catalytic activity">
    <reaction evidence="1">
        <text>a phosphate monoester + H2O = an alcohol + phosphate</text>
        <dbReference type="Rhea" id="RHEA:15017"/>
        <dbReference type="ChEBI" id="CHEBI:15377"/>
        <dbReference type="ChEBI" id="CHEBI:30879"/>
        <dbReference type="ChEBI" id="CHEBI:43474"/>
        <dbReference type="ChEBI" id="CHEBI:67140"/>
        <dbReference type="EC" id="3.1.3.2"/>
    </reaction>
</comment>
<keyword evidence="4" id="KW-0812">Transmembrane</keyword>
<evidence type="ECO:0000256" key="4">
    <source>
        <dbReference type="SAM" id="Phobius"/>
    </source>
</evidence>
<dbReference type="eggNOG" id="KOG3720">
    <property type="taxonomic scope" value="Eukaryota"/>
</dbReference>
<feature type="transmembrane region" description="Helical" evidence="4">
    <location>
        <begin position="40"/>
        <end position="62"/>
    </location>
</feature>
<dbReference type="EMBL" id="DS268408">
    <property type="protein sequence ID" value="EFO85884.1"/>
    <property type="molecule type" value="Genomic_DNA"/>
</dbReference>
<name>E3LGJ8_CAERE</name>
<dbReference type="STRING" id="31234.E3LGJ8"/>
<keyword evidence="6" id="KW-1185">Reference proteome</keyword>
<protein>
    <submittedName>
        <fullName evidence="5">Uncharacterized protein</fullName>
    </submittedName>
</protein>
<comment type="similarity">
    <text evidence="2">Belongs to the histidine acid phosphatase family.</text>
</comment>
<dbReference type="CDD" id="cd07061">
    <property type="entry name" value="HP_HAP_like"/>
    <property type="match status" value="1"/>
</dbReference>
<dbReference type="InterPro" id="IPR029033">
    <property type="entry name" value="His_PPase_superfam"/>
</dbReference>
<dbReference type="Pfam" id="PF00328">
    <property type="entry name" value="His_Phos_2"/>
    <property type="match status" value="1"/>
</dbReference>
<accession>E3LGJ8</accession>